<comment type="caution">
    <text evidence="2">The sequence shown here is derived from an EMBL/GenBank/DDBJ whole genome shotgun (WGS) entry which is preliminary data.</text>
</comment>
<feature type="compositionally biased region" description="Basic and acidic residues" evidence="1">
    <location>
        <begin position="42"/>
        <end position="52"/>
    </location>
</feature>
<sequence length="144" mass="15652">MEGRKKKSLATDLFGEKDSRPAGSSSSEILGSIFGNPPNKVYGRENPSKTEKGTGNPAWNTKNDNNAVVGEGQGSKSSINSHFLDEKTPPFHYSSSIYYGGQDIYHPPPEPSKSPVFSTFNKDGGEDDPGTASRGNWWQGSLYY</sequence>
<feature type="compositionally biased region" description="Polar residues" evidence="1">
    <location>
        <begin position="57"/>
        <end position="66"/>
    </location>
</feature>
<name>A0A9N7RI62_STRHE</name>
<dbReference type="Proteomes" id="UP001153555">
    <property type="component" value="Unassembled WGS sequence"/>
</dbReference>
<gene>
    <name evidence="2" type="ORF">SHERM_25955</name>
</gene>
<evidence type="ECO:0000313" key="3">
    <source>
        <dbReference type="Proteomes" id="UP001153555"/>
    </source>
</evidence>
<feature type="compositionally biased region" description="Polar residues" evidence="1">
    <location>
        <begin position="133"/>
        <end position="144"/>
    </location>
</feature>
<dbReference type="AlphaFoldDB" id="A0A9N7RI62"/>
<evidence type="ECO:0000256" key="1">
    <source>
        <dbReference type="SAM" id="MobiDB-lite"/>
    </source>
</evidence>
<reference evidence="2" key="1">
    <citation type="submission" date="2019-12" db="EMBL/GenBank/DDBJ databases">
        <authorList>
            <person name="Scholes J."/>
        </authorList>
    </citation>
    <scope>NUCLEOTIDE SEQUENCE</scope>
</reference>
<proteinExistence type="predicted"/>
<organism evidence="2 3">
    <name type="scientific">Striga hermonthica</name>
    <name type="common">Purple witchweed</name>
    <name type="synonym">Buchnera hermonthica</name>
    <dbReference type="NCBI Taxonomy" id="68872"/>
    <lineage>
        <taxon>Eukaryota</taxon>
        <taxon>Viridiplantae</taxon>
        <taxon>Streptophyta</taxon>
        <taxon>Embryophyta</taxon>
        <taxon>Tracheophyta</taxon>
        <taxon>Spermatophyta</taxon>
        <taxon>Magnoliopsida</taxon>
        <taxon>eudicotyledons</taxon>
        <taxon>Gunneridae</taxon>
        <taxon>Pentapetalae</taxon>
        <taxon>asterids</taxon>
        <taxon>lamiids</taxon>
        <taxon>Lamiales</taxon>
        <taxon>Orobanchaceae</taxon>
        <taxon>Buchnereae</taxon>
        <taxon>Striga</taxon>
    </lineage>
</organism>
<dbReference type="PANTHER" id="PTHR33738">
    <property type="entry name" value="EMB|CAB82975.1"/>
    <property type="match status" value="1"/>
</dbReference>
<evidence type="ECO:0000313" key="2">
    <source>
        <dbReference type="EMBL" id="CAA0830534.1"/>
    </source>
</evidence>
<protein>
    <submittedName>
        <fullName evidence="2">Encodes a protein involved in salt tolerance-names SIS (Salt Induced Serine rich)</fullName>
    </submittedName>
</protein>
<accession>A0A9N7RI62</accession>
<dbReference type="PANTHER" id="PTHR33738:SF1">
    <property type="entry name" value="PLANT_T7H20-70 PROTEIN"/>
    <property type="match status" value="1"/>
</dbReference>
<feature type="region of interest" description="Disordered" evidence="1">
    <location>
        <begin position="1"/>
        <end position="83"/>
    </location>
</feature>
<feature type="region of interest" description="Disordered" evidence="1">
    <location>
        <begin position="98"/>
        <end position="144"/>
    </location>
</feature>
<keyword evidence="3" id="KW-1185">Reference proteome</keyword>
<dbReference type="OrthoDB" id="1423981at2759"/>
<dbReference type="EMBL" id="CACSLK010027829">
    <property type="protein sequence ID" value="CAA0830534.1"/>
    <property type="molecule type" value="Genomic_DNA"/>
</dbReference>